<dbReference type="InterPro" id="IPR011335">
    <property type="entry name" value="Restrct_endonuc-II-like"/>
</dbReference>
<dbReference type="CDD" id="cd22343">
    <property type="entry name" value="PDDEXK_lambda_exonuclease-like"/>
    <property type="match status" value="1"/>
</dbReference>
<evidence type="ECO:0000313" key="3">
    <source>
        <dbReference type="Proteomes" id="UP000005408"/>
    </source>
</evidence>
<protein>
    <recommendedName>
        <fullName evidence="1">YqaJ viral recombinase domain-containing protein</fullName>
    </recommendedName>
</protein>
<organism evidence="2 3">
    <name type="scientific">Magallana gigas</name>
    <name type="common">Pacific oyster</name>
    <name type="synonym">Crassostrea gigas</name>
    <dbReference type="NCBI Taxonomy" id="29159"/>
    <lineage>
        <taxon>Eukaryota</taxon>
        <taxon>Metazoa</taxon>
        <taxon>Spiralia</taxon>
        <taxon>Lophotrochozoa</taxon>
        <taxon>Mollusca</taxon>
        <taxon>Bivalvia</taxon>
        <taxon>Autobranchia</taxon>
        <taxon>Pteriomorphia</taxon>
        <taxon>Ostreida</taxon>
        <taxon>Ostreoidea</taxon>
        <taxon>Ostreidae</taxon>
        <taxon>Magallana</taxon>
    </lineage>
</organism>
<dbReference type="InterPro" id="IPR051703">
    <property type="entry name" value="NF-kappa-B_Signaling_Reg"/>
</dbReference>
<dbReference type="EnsemblMetazoa" id="G24391.1">
    <property type="protein sequence ID" value="G24391.1:cds"/>
    <property type="gene ID" value="G24391"/>
</dbReference>
<name>A0A8W8KSE3_MAGGI</name>
<reference evidence="2" key="1">
    <citation type="submission" date="2022-08" db="UniProtKB">
        <authorList>
            <consortium name="EnsemblMetazoa"/>
        </authorList>
    </citation>
    <scope>IDENTIFICATION</scope>
    <source>
        <strain evidence="2">05x7-T-G4-1.051#20</strain>
    </source>
</reference>
<accession>A0A8W8KSE3</accession>
<dbReference type="Proteomes" id="UP000005408">
    <property type="component" value="Unassembled WGS sequence"/>
</dbReference>
<feature type="domain" description="YqaJ viral recombinase" evidence="1">
    <location>
        <begin position="131"/>
        <end position="248"/>
    </location>
</feature>
<sequence>MNQKPKPISTLNLSRPKVVASSETDVNVAMLSSPSHGSAMARFDPRHSEDRHHSLTWSLDQLRKLKASFPLTGMAHFWNIPDTGVPSVVENEVEVTTAIHPLHLKMELMVFSDGNLPPPLIDQEYSELPLAIQWGVDHEMDAKEDYLQIRRAIQMEPDVQESGLTLCSTHSFLGASSDGRVVDNESIGLLEIKCPYSISGQNVTFLGISDNMSMNSKQFCLEVGELGPTLKKSHKYYAQVQGEMAIIGLPWVDFVVWTAAKSDNIFI</sequence>
<dbReference type="Gene3D" id="3.90.320.10">
    <property type="match status" value="1"/>
</dbReference>
<dbReference type="InterPro" id="IPR011604">
    <property type="entry name" value="PDDEXK-like_dom_sf"/>
</dbReference>
<proteinExistence type="predicted"/>
<dbReference type="InterPro" id="IPR019080">
    <property type="entry name" value="YqaJ_viral_recombinase"/>
</dbReference>
<dbReference type="PANTHER" id="PTHR46609">
    <property type="entry name" value="EXONUCLEASE, PHAGE-TYPE/RECB, C-TERMINAL DOMAIN-CONTAINING PROTEIN"/>
    <property type="match status" value="1"/>
</dbReference>
<dbReference type="Pfam" id="PF09588">
    <property type="entry name" value="YqaJ"/>
    <property type="match status" value="1"/>
</dbReference>
<dbReference type="GO" id="GO:0006281">
    <property type="term" value="P:DNA repair"/>
    <property type="evidence" value="ECO:0007669"/>
    <property type="project" value="UniProtKB-ARBA"/>
</dbReference>
<dbReference type="SUPFAM" id="SSF52980">
    <property type="entry name" value="Restriction endonuclease-like"/>
    <property type="match status" value="1"/>
</dbReference>
<keyword evidence="3" id="KW-1185">Reference proteome</keyword>
<dbReference type="AlphaFoldDB" id="A0A8W8KSE3"/>
<evidence type="ECO:0000313" key="2">
    <source>
        <dbReference type="EnsemblMetazoa" id="G24391.1:cds"/>
    </source>
</evidence>
<dbReference type="PANTHER" id="PTHR46609:SF8">
    <property type="entry name" value="YQAJ VIRAL RECOMBINASE DOMAIN-CONTAINING PROTEIN"/>
    <property type="match status" value="1"/>
</dbReference>
<evidence type="ECO:0000259" key="1">
    <source>
        <dbReference type="Pfam" id="PF09588"/>
    </source>
</evidence>